<dbReference type="InterPro" id="IPR017871">
    <property type="entry name" value="ABC_transporter-like_CS"/>
</dbReference>
<gene>
    <name evidence="9" type="ORF">DEW08_27730</name>
</gene>
<dbReference type="GO" id="GO:0015418">
    <property type="term" value="F:ABC-type quaternary ammonium compound transporting activity"/>
    <property type="evidence" value="ECO:0007669"/>
    <property type="project" value="UniProtKB-EC"/>
</dbReference>
<dbReference type="GO" id="GO:0016887">
    <property type="term" value="F:ATP hydrolysis activity"/>
    <property type="evidence" value="ECO:0007669"/>
    <property type="project" value="UniProtKB-UniRule"/>
</dbReference>
<comment type="similarity">
    <text evidence="1 7">Belongs to the ABC transporter superfamily.</text>
</comment>
<dbReference type="GO" id="GO:0005524">
    <property type="term" value="F:ATP binding"/>
    <property type="evidence" value="ECO:0007669"/>
    <property type="project" value="UniProtKB-UniRule"/>
</dbReference>
<evidence type="ECO:0000256" key="1">
    <source>
        <dbReference type="ARBA" id="ARBA00005417"/>
    </source>
</evidence>
<dbReference type="PANTHER" id="PTHR43869">
    <property type="entry name" value="GLYCINE BETAINE/PROLINE BETAINE TRANSPORT SYSTEM ATP-BINDING PROTEIN PROV"/>
    <property type="match status" value="1"/>
</dbReference>
<organism evidence="9 10">
    <name type="scientific">Azospirillum thermophilum</name>
    <dbReference type="NCBI Taxonomy" id="2202148"/>
    <lineage>
        <taxon>Bacteria</taxon>
        <taxon>Pseudomonadati</taxon>
        <taxon>Pseudomonadota</taxon>
        <taxon>Alphaproteobacteria</taxon>
        <taxon>Rhodospirillales</taxon>
        <taxon>Azospirillaceae</taxon>
        <taxon>Azospirillum</taxon>
    </lineage>
</organism>
<comment type="subunit">
    <text evidence="7">The complex is probably composed of two ATP-binding proteins, two transmembrane proteins and a solute-binding protein.</text>
</comment>
<dbReference type="AlphaFoldDB" id="A0A2S2CZ17"/>
<dbReference type="InterPro" id="IPR005892">
    <property type="entry name" value="Gly-betaine_transp_ATP-bd"/>
</dbReference>
<reference evidence="10" key="1">
    <citation type="submission" date="2018-05" db="EMBL/GenBank/DDBJ databases">
        <title>Azospirillum thermophila sp. nov., a novel isolated from hot spring.</title>
        <authorList>
            <person name="Zhao Z."/>
        </authorList>
    </citation>
    <scope>NUCLEOTIDE SEQUENCE [LARGE SCALE GENOMIC DNA]</scope>
    <source>
        <strain evidence="10">CFH 70021</strain>
        <plasmid evidence="10">unnamed2</plasmid>
    </source>
</reference>
<proteinExistence type="inferred from homology"/>
<evidence type="ECO:0000256" key="7">
    <source>
        <dbReference type="RuleBase" id="RU369116"/>
    </source>
</evidence>
<sequence>MRGLMRSRTAVGRTAVGQPAAAPVQAVPVGAAPQSRPSSGPASATGAAEVRLQVRNVYKIFAKNPRPALDLLRQGADKAEVLERLGVNVGVVDASFDVRSGEVFVIMGLSGSGKSTMIRLLNRLIEPTAGAIALDGRDLVAMSQAELIEARRRDMGMVFQSFALLPHLTALDNAAFGLEVAGVPRAKRRAEAMCALEQVGLGAYAHRYPGEMSGGMQQRVGLARALANNPTIMLMDEAFSALDPLIRTEMQDELLRLQREHKRTIVFISHDLDEAMRIGDRIAIMEGGRIVQVGTPYDILCNPADDYVRSFFRNVDVSKVLRAGDVARFEAASAVIHLPGDLFPALQQLRAGDHAYGFVRDQDGRFQGVVSRESLERALRAPQPRFHQAFLPGVAPVGSSVPVHRLLRMVAAAEWPVPVVDEDGLFLGAISRALLLQTLDREG</sequence>
<dbReference type="OrthoDB" id="9802264at2"/>
<dbReference type="SUPFAM" id="SSF52540">
    <property type="entry name" value="P-loop containing nucleoside triphosphate hydrolases"/>
    <property type="match status" value="1"/>
</dbReference>
<dbReference type="CDD" id="cd03294">
    <property type="entry name" value="ABC_Pro_Gly_Betaine"/>
    <property type="match status" value="1"/>
</dbReference>
<keyword evidence="9" id="KW-0614">Plasmid</keyword>
<keyword evidence="3 7" id="KW-0547">Nucleotide-binding</keyword>
<keyword evidence="7" id="KW-0997">Cell inner membrane</keyword>
<protein>
    <recommendedName>
        <fullName evidence="7">Quaternary amine transport ATP-binding protein</fullName>
        <ecNumber evidence="7">7.6.2.9</ecNumber>
    </recommendedName>
</protein>
<evidence type="ECO:0000313" key="9">
    <source>
        <dbReference type="EMBL" id="AWK89764.1"/>
    </source>
</evidence>
<evidence type="ECO:0000256" key="3">
    <source>
        <dbReference type="ARBA" id="ARBA00022741"/>
    </source>
</evidence>
<dbReference type="FunFam" id="3.40.50.300:FF:000201">
    <property type="entry name" value="Glycine betaine/L-proline ABC transporter ATP-binding protein"/>
    <property type="match status" value="1"/>
</dbReference>
<dbReference type="GO" id="GO:0005886">
    <property type="term" value="C:plasma membrane"/>
    <property type="evidence" value="ECO:0007669"/>
    <property type="project" value="UniProtKB-SubCell"/>
</dbReference>
<evidence type="ECO:0000259" key="8">
    <source>
        <dbReference type="PROSITE" id="PS50893"/>
    </source>
</evidence>
<evidence type="ECO:0000256" key="6">
    <source>
        <dbReference type="ARBA" id="ARBA00061968"/>
    </source>
</evidence>
<dbReference type="Gene3D" id="3.40.50.300">
    <property type="entry name" value="P-loop containing nucleotide triphosphate hydrolases"/>
    <property type="match status" value="1"/>
</dbReference>
<feature type="domain" description="ABC transporter" evidence="8">
    <location>
        <begin position="52"/>
        <end position="312"/>
    </location>
</feature>
<dbReference type="PROSITE" id="PS50893">
    <property type="entry name" value="ABC_TRANSPORTER_2"/>
    <property type="match status" value="1"/>
</dbReference>
<dbReference type="GO" id="GO:0031460">
    <property type="term" value="P:glycine betaine transport"/>
    <property type="evidence" value="ECO:0007669"/>
    <property type="project" value="InterPro"/>
</dbReference>
<evidence type="ECO:0000256" key="5">
    <source>
        <dbReference type="ARBA" id="ARBA00051811"/>
    </source>
</evidence>
<dbReference type="GO" id="GO:0006970">
    <property type="term" value="P:response to osmotic stress"/>
    <property type="evidence" value="ECO:0007669"/>
    <property type="project" value="UniProtKB-ARBA"/>
</dbReference>
<name>A0A2S2CZ17_9PROT</name>
<keyword evidence="7" id="KW-1003">Cell membrane</keyword>
<dbReference type="InterPro" id="IPR003593">
    <property type="entry name" value="AAA+_ATPase"/>
</dbReference>
<dbReference type="NCBIfam" id="NF007480">
    <property type="entry name" value="PRK10070.1"/>
    <property type="match status" value="1"/>
</dbReference>
<comment type="catalytic activity">
    <reaction evidence="5">
        <text>a quaternary ammonium(out) + ATP + H2O = a quaternary ammonium(in) + ADP + phosphate + H(+)</text>
        <dbReference type="Rhea" id="RHEA:11036"/>
        <dbReference type="ChEBI" id="CHEBI:15377"/>
        <dbReference type="ChEBI" id="CHEBI:15378"/>
        <dbReference type="ChEBI" id="CHEBI:30616"/>
        <dbReference type="ChEBI" id="CHEBI:35267"/>
        <dbReference type="ChEBI" id="CHEBI:43474"/>
        <dbReference type="ChEBI" id="CHEBI:456216"/>
        <dbReference type="EC" id="7.6.2.9"/>
    </reaction>
    <physiologicalReaction direction="left-to-right" evidence="5">
        <dbReference type="Rhea" id="RHEA:11037"/>
    </physiologicalReaction>
</comment>
<dbReference type="EC" id="7.6.2.9" evidence="7"/>
<dbReference type="InterPro" id="IPR051921">
    <property type="entry name" value="ABC_osmolyte_uptake_ATP-bind"/>
</dbReference>
<dbReference type="Pfam" id="PF00005">
    <property type="entry name" value="ABC_tran"/>
    <property type="match status" value="1"/>
</dbReference>
<keyword evidence="7" id="KW-0472">Membrane</keyword>
<keyword evidence="4 7" id="KW-0067">ATP-binding</keyword>
<dbReference type="SUPFAM" id="SSF54631">
    <property type="entry name" value="CBS-domain pair"/>
    <property type="match status" value="1"/>
</dbReference>
<geneLocation type="plasmid" evidence="9 10">
    <name>unnamed2</name>
</geneLocation>
<dbReference type="SMART" id="SM00382">
    <property type="entry name" value="AAA"/>
    <property type="match status" value="1"/>
</dbReference>
<dbReference type="PROSITE" id="PS00211">
    <property type="entry name" value="ABC_TRANSPORTER_1"/>
    <property type="match status" value="1"/>
</dbReference>
<evidence type="ECO:0000256" key="2">
    <source>
        <dbReference type="ARBA" id="ARBA00022448"/>
    </source>
</evidence>
<accession>A0A2S2CZ17</accession>
<dbReference type="GO" id="GO:0006865">
    <property type="term" value="P:amino acid transport"/>
    <property type="evidence" value="ECO:0007669"/>
    <property type="project" value="UniProtKB-UniRule"/>
</dbReference>
<dbReference type="KEGG" id="azz:DEW08_27730"/>
<dbReference type="EMBL" id="CP029357">
    <property type="protein sequence ID" value="AWK89764.1"/>
    <property type="molecule type" value="Genomic_DNA"/>
</dbReference>
<comment type="subcellular location">
    <subcellularLocation>
        <location evidence="7">Cell inner membrane</location>
        <topology evidence="7">Peripheral membrane protein</topology>
    </subcellularLocation>
</comment>
<dbReference type="InterPro" id="IPR027417">
    <property type="entry name" value="P-loop_NTPase"/>
</dbReference>
<dbReference type="InterPro" id="IPR003439">
    <property type="entry name" value="ABC_transporter-like_ATP-bd"/>
</dbReference>
<evidence type="ECO:0000256" key="4">
    <source>
        <dbReference type="ARBA" id="ARBA00022840"/>
    </source>
</evidence>
<keyword evidence="2 7" id="KW-0813">Transport</keyword>
<dbReference type="PANTHER" id="PTHR43869:SF1">
    <property type="entry name" value="GLYCINE BETAINE_PROLINE BETAINE TRANSPORT SYSTEM ATP-BINDING PROTEIN PROV"/>
    <property type="match status" value="1"/>
</dbReference>
<dbReference type="InterPro" id="IPR046342">
    <property type="entry name" value="CBS_dom_sf"/>
</dbReference>
<dbReference type="NCBIfam" id="TIGR01186">
    <property type="entry name" value="proV"/>
    <property type="match status" value="1"/>
</dbReference>
<evidence type="ECO:0000313" key="10">
    <source>
        <dbReference type="Proteomes" id="UP000245629"/>
    </source>
</evidence>
<keyword evidence="10" id="KW-1185">Reference proteome</keyword>
<comment type="subunit">
    <text evidence="6">The complex is probably composed of two ATP-binding proteins (TmoW), two transmembrane proteins (TmoV) and a solute-binding protein (TmoX).</text>
</comment>
<dbReference type="Proteomes" id="UP000245629">
    <property type="component" value="Plasmid unnamed2"/>
</dbReference>